<dbReference type="PROSITE" id="PS00107">
    <property type="entry name" value="PROTEIN_KINASE_ATP"/>
    <property type="match status" value="1"/>
</dbReference>
<proteinExistence type="predicted"/>
<dbReference type="PROSITE" id="PS50011">
    <property type="entry name" value="PROTEIN_KINASE_DOM"/>
    <property type="match status" value="1"/>
</dbReference>
<dbReference type="InterPro" id="IPR008266">
    <property type="entry name" value="Tyr_kinase_AS"/>
</dbReference>
<evidence type="ECO:0000256" key="1">
    <source>
        <dbReference type="PROSITE-ProRule" id="PRU10141"/>
    </source>
</evidence>
<keyword evidence="1" id="KW-0547">Nucleotide-binding</keyword>
<accession>A0A267DSL0</accession>
<protein>
    <recommendedName>
        <fullName evidence="2">Protein kinase domain-containing protein</fullName>
    </recommendedName>
</protein>
<feature type="binding site" evidence="1">
    <location>
        <position position="52"/>
    </location>
    <ligand>
        <name>ATP</name>
        <dbReference type="ChEBI" id="CHEBI:30616"/>
    </ligand>
</feature>
<dbReference type="GO" id="GO:0004713">
    <property type="term" value="F:protein tyrosine kinase activity"/>
    <property type="evidence" value="ECO:0007669"/>
    <property type="project" value="InterPro"/>
</dbReference>
<dbReference type="InterPro" id="IPR001245">
    <property type="entry name" value="Ser-Thr/Tyr_kinase_cat_dom"/>
</dbReference>
<evidence type="ECO:0000259" key="2">
    <source>
        <dbReference type="PROSITE" id="PS50011"/>
    </source>
</evidence>
<dbReference type="InterPro" id="IPR000719">
    <property type="entry name" value="Prot_kinase_dom"/>
</dbReference>
<keyword evidence="1" id="KW-0067">ATP-binding</keyword>
<gene>
    <name evidence="3" type="ORF">BOX15_Mlig009921g2</name>
</gene>
<dbReference type="Gene3D" id="1.10.510.10">
    <property type="entry name" value="Transferase(Phosphotransferase) domain 1"/>
    <property type="match status" value="1"/>
</dbReference>
<dbReference type="GO" id="GO:0004674">
    <property type="term" value="F:protein serine/threonine kinase activity"/>
    <property type="evidence" value="ECO:0007669"/>
    <property type="project" value="TreeGrafter"/>
</dbReference>
<dbReference type="SUPFAM" id="SSF56112">
    <property type="entry name" value="Protein kinase-like (PK-like)"/>
    <property type="match status" value="1"/>
</dbReference>
<feature type="non-terminal residue" evidence="3">
    <location>
        <position position="1"/>
    </location>
</feature>
<keyword evidence="4" id="KW-1185">Reference proteome</keyword>
<dbReference type="InterPro" id="IPR017441">
    <property type="entry name" value="Protein_kinase_ATP_BS"/>
</dbReference>
<reference evidence="3 4" key="1">
    <citation type="submission" date="2017-06" db="EMBL/GenBank/DDBJ databases">
        <title>A platform for efficient transgenesis in Macrostomum lignano, a flatworm model organism for stem cell research.</title>
        <authorList>
            <person name="Berezikov E."/>
        </authorList>
    </citation>
    <scope>NUCLEOTIDE SEQUENCE [LARGE SCALE GENOMIC DNA]</scope>
    <source>
        <strain evidence="3">DV1</strain>
        <tissue evidence="3">Whole organism</tissue>
    </source>
</reference>
<dbReference type="GO" id="GO:0005524">
    <property type="term" value="F:ATP binding"/>
    <property type="evidence" value="ECO:0007669"/>
    <property type="project" value="UniProtKB-UniRule"/>
</dbReference>
<dbReference type="Pfam" id="PF07714">
    <property type="entry name" value="PK_Tyr_Ser-Thr"/>
    <property type="match status" value="1"/>
</dbReference>
<feature type="domain" description="Protein kinase" evidence="2">
    <location>
        <begin position="25"/>
        <end position="322"/>
    </location>
</feature>
<dbReference type="InterPro" id="IPR051681">
    <property type="entry name" value="Ser/Thr_Kinases-Pseudokinases"/>
</dbReference>
<comment type="caution">
    <text evidence="3">The sequence shown here is derived from an EMBL/GenBank/DDBJ whole genome shotgun (WGS) entry which is preliminary data.</text>
</comment>
<organism evidence="3 4">
    <name type="scientific">Macrostomum lignano</name>
    <dbReference type="NCBI Taxonomy" id="282301"/>
    <lineage>
        <taxon>Eukaryota</taxon>
        <taxon>Metazoa</taxon>
        <taxon>Spiralia</taxon>
        <taxon>Lophotrochozoa</taxon>
        <taxon>Platyhelminthes</taxon>
        <taxon>Rhabditophora</taxon>
        <taxon>Macrostomorpha</taxon>
        <taxon>Macrostomida</taxon>
        <taxon>Macrostomidae</taxon>
        <taxon>Macrostomum</taxon>
    </lineage>
</organism>
<dbReference type="InterPro" id="IPR020635">
    <property type="entry name" value="Tyr_kinase_cat_dom"/>
</dbReference>
<dbReference type="AlphaFoldDB" id="A0A267DSL0"/>
<dbReference type="InterPro" id="IPR011009">
    <property type="entry name" value="Kinase-like_dom_sf"/>
</dbReference>
<dbReference type="CDD" id="cd00180">
    <property type="entry name" value="PKc"/>
    <property type="match status" value="1"/>
</dbReference>
<dbReference type="SMART" id="SM00219">
    <property type="entry name" value="TyrKc"/>
    <property type="match status" value="1"/>
</dbReference>
<dbReference type="OrthoDB" id="6106497at2759"/>
<dbReference type="EMBL" id="NIVC01003271">
    <property type="protein sequence ID" value="PAA52273.1"/>
    <property type="molecule type" value="Genomic_DNA"/>
</dbReference>
<sequence length="544" mass="60105">SVVAGETMATSQPFAELRQCRLAELRVVKQIGRGSFGSVHKCVLNGRHCALKKLNLANSSVRPEWIRNRLVKEILLLHQVSTECDAFVRIYSSCTDDDGQVVGYVMEYFKFGNLRTVFNTMKSFRLDCQNFPWLAVHLLHQVAEGLRFLQENRQPVLMHRDVAVDNVFVDMNLRAKLGDFGLSRSLQDSLGQDTLHFENLVGIERRPPELLLDPLRRPDEFIDRYLFGICLFEALTCSSLRHRIGDSVAEFRDMLIEGRHVKSLTEALDRDCFNAYPQRLRQPAEEFECLHSAVTNIMQSCLASEPNLRPPFSRLCQQLEELGLPQSEGVSREKDLAYALLQSDESDSAGAAAPAAEADIASGCAATNGDAITRTTGTIRSSLHPGDSGMASAMPSEFRHQLGTALRVGLVQGKVFDVDAPPLDRAEAQQPQQRRFTGKPAPIQLLQAIFRSGPLRNTWPELLSALGAPEQAVNDAALAARKDGRLEADAAMDSLRLLPAPPTVRQLADGLAAARCSDSTLRLLSRLQDKFCSPLSSVDSSGVR</sequence>
<dbReference type="PANTHER" id="PTHR44329">
    <property type="entry name" value="SERINE/THREONINE-PROTEIN KINASE TNNI3K-RELATED"/>
    <property type="match status" value="1"/>
</dbReference>
<dbReference type="PROSITE" id="PS00109">
    <property type="entry name" value="PROTEIN_KINASE_TYR"/>
    <property type="match status" value="1"/>
</dbReference>
<dbReference type="Proteomes" id="UP000215902">
    <property type="component" value="Unassembled WGS sequence"/>
</dbReference>
<evidence type="ECO:0000313" key="4">
    <source>
        <dbReference type="Proteomes" id="UP000215902"/>
    </source>
</evidence>
<evidence type="ECO:0000313" key="3">
    <source>
        <dbReference type="EMBL" id="PAA52273.1"/>
    </source>
</evidence>
<name>A0A267DSL0_9PLAT</name>